<feature type="region of interest" description="Disordered" evidence="1">
    <location>
        <begin position="481"/>
        <end position="505"/>
    </location>
</feature>
<dbReference type="OMA" id="CHEWSSS"/>
<proteinExistence type="predicted"/>
<dbReference type="Gene3D" id="1.10.10.60">
    <property type="entry name" value="Homeodomain-like"/>
    <property type="match status" value="1"/>
</dbReference>
<dbReference type="Proteomes" id="UP000091857">
    <property type="component" value="Chromosome 13"/>
</dbReference>
<dbReference type="OrthoDB" id="552191at2759"/>
<dbReference type="EMBL" id="CM004399">
    <property type="protein sequence ID" value="OAY33529.1"/>
    <property type="molecule type" value="Genomic_DNA"/>
</dbReference>
<feature type="region of interest" description="Disordered" evidence="1">
    <location>
        <begin position="1"/>
        <end position="30"/>
    </location>
</feature>
<feature type="compositionally biased region" description="Basic and acidic residues" evidence="1">
    <location>
        <begin position="481"/>
        <end position="497"/>
    </location>
</feature>
<name>A0A2C9URR9_MANES</name>
<gene>
    <name evidence="2" type="ORF">MANES_13G104500v8</name>
</gene>
<feature type="region of interest" description="Disordered" evidence="1">
    <location>
        <begin position="109"/>
        <end position="153"/>
    </location>
</feature>
<evidence type="ECO:0000256" key="1">
    <source>
        <dbReference type="SAM" id="MobiDB-lite"/>
    </source>
</evidence>
<protein>
    <recommendedName>
        <fullName evidence="4">Myb-like domain-containing protein</fullName>
    </recommendedName>
</protein>
<organism evidence="2 3">
    <name type="scientific">Manihot esculenta</name>
    <name type="common">Cassava</name>
    <name type="synonym">Jatropha manihot</name>
    <dbReference type="NCBI Taxonomy" id="3983"/>
    <lineage>
        <taxon>Eukaryota</taxon>
        <taxon>Viridiplantae</taxon>
        <taxon>Streptophyta</taxon>
        <taxon>Embryophyta</taxon>
        <taxon>Tracheophyta</taxon>
        <taxon>Spermatophyta</taxon>
        <taxon>Magnoliopsida</taxon>
        <taxon>eudicotyledons</taxon>
        <taxon>Gunneridae</taxon>
        <taxon>Pentapetalae</taxon>
        <taxon>rosids</taxon>
        <taxon>fabids</taxon>
        <taxon>Malpighiales</taxon>
        <taxon>Euphorbiaceae</taxon>
        <taxon>Crotonoideae</taxon>
        <taxon>Manihoteae</taxon>
        <taxon>Manihot</taxon>
    </lineage>
</organism>
<dbReference type="SUPFAM" id="SSF46689">
    <property type="entry name" value="Homeodomain-like"/>
    <property type="match status" value="1"/>
</dbReference>
<accession>A0A2C9URR9</accession>
<comment type="caution">
    <text evidence="2">The sequence shown here is derived from an EMBL/GenBank/DDBJ whole genome shotgun (WGS) entry which is preliminary data.</text>
</comment>
<dbReference type="InterPro" id="IPR001005">
    <property type="entry name" value="SANT/Myb"/>
</dbReference>
<evidence type="ECO:0000313" key="2">
    <source>
        <dbReference type="EMBL" id="OAY33529.1"/>
    </source>
</evidence>
<dbReference type="Gramene" id="Manes.13G104500.1.v8.1">
    <property type="protein sequence ID" value="Manes.13G104500.1.v8.1.CDS"/>
    <property type="gene ID" value="Manes.13G104500.v8.1"/>
</dbReference>
<dbReference type="InterPro" id="IPR009057">
    <property type="entry name" value="Homeodomain-like_sf"/>
</dbReference>
<reference evidence="3" key="1">
    <citation type="journal article" date="2016" name="Nat. Biotechnol.">
        <title>Sequencing wild and cultivated cassava and related species reveals extensive interspecific hybridization and genetic diversity.</title>
        <authorList>
            <person name="Bredeson J.V."/>
            <person name="Lyons J.B."/>
            <person name="Prochnik S.E."/>
            <person name="Wu G.A."/>
            <person name="Ha C.M."/>
            <person name="Edsinger-Gonzales E."/>
            <person name="Grimwood J."/>
            <person name="Schmutz J."/>
            <person name="Rabbi I.Y."/>
            <person name="Egesi C."/>
            <person name="Nauluvula P."/>
            <person name="Lebot V."/>
            <person name="Ndunguru J."/>
            <person name="Mkamilo G."/>
            <person name="Bart R.S."/>
            <person name="Setter T.L."/>
            <person name="Gleadow R.M."/>
            <person name="Kulakow P."/>
            <person name="Ferguson M.E."/>
            <person name="Rounsley S."/>
            <person name="Rokhsar D.S."/>
        </authorList>
    </citation>
    <scope>NUCLEOTIDE SEQUENCE [LARGE SCALE GENOMIC DNA]</scope>
    <source>
        <strain evidence="3">cv. AM560-2</strain>
    </source>
</reference>
<keyword evidence="3" id="KW-1185">Reference proteome</keyword>
<dbReference type="CDD" id="cd00167">
    <property type="entry name" value="SANT"/>
    <property type="match status" value="1"/>
</dbReference>
<dbReference type="STRING" id="3983.A0A2C9URR9"/>
<dbReference type="AlphaFoldDB" id="A0A2C9URR9"/>
<evidence type="ECO:0008006" key="4">
    <source>
        <dbReference type="Google" id="ProtNLM"/>
    </source>
</evidence>
<dbReference type="PANTHER" id="PTHR14000:SF17">
    <property type="entry name" value="MYB-LIKE DOMAIN-CONTAINING PROTEIN"/>
    <property type="match status" value="1"/>
</dbReference>
<evidence type="ECO:0000313" key="3">
    <source>
        <dbReference type="Proteomes" id="UP000091857"/>
    </source>
</evidence>
<sequence length="505" mass="57146">MPKERTSRKSTTSTTAQLQHKLTTPLRRSNRLIHQQRYLNAENPKLSNIHADNKQKAYKELRKYDGKPSIGTNPVLGLRRSPRFSKRVEGVSNIRRSLRLSLLGNSAACNEKSEHDKSNMSSESESSKLRHSASHKSTSSKSNKKPSNRVLDKSTDYKAVLLNKEKEKVGSDSCDEIVQRIDRRTQGCDFEVVMGLKAAQGKFAFERSQGSRVIRKRKREEDSYGSVKGWTREQEVALQKAYFAAKPTPNFWKKVSKLVPGKTAQDCFEKIHSDHITPPQPLPQSRTKRMSSSPLGCFSLSAGKLLSPSDLMVKRSTCYKQKSRIAQRTVRQLLQKHNRKDQNYEADLFSILEPNVNPSGHGSQQNDVSTPQHLQEKQGFLQKCHERCSGQKKPLSRFRSSCWTDLVSPPVLKQVKNRALHEKYIDQLHCREAKRKAACARAGKENRGQANVQKIDVVRAAKNALVSDARDAINKLQDLQTDVKGDSTDLDEDRVINSDDEIDGF</sequence>
<dbReference type="PANTHER" id="PTHR14000">
    <property type="entry name" value="FINGER CCCH DOMAIN PROTEIN, PUTATIVE (DUF3755)-RELATED"/>
    <property type="match status" value="1"/>
</dbReference>